<feature type="domain" description="Kinesin motor" evidence="13">
    <location>
        <begin position="29"/>
        <end position="360"/>
    </location>
</feature>
<dbReference type="OrthoDB" id="3176171at2759"/>
<keyword evidence="7 9" id="KW-0505">Motor protein</keyword>
<gene>
    <name evidence="14" type="ORF">Ctob_003355</name>
</gene>
<comment type="caution">
    <text evidence="14">The sequence shown here is derived from an EMBL/GenBank/DDBJ whole genome shotgun (WGS) entry which is preliminary data.</text>
</comment>
<dbReference type="GO" id="GO:0008017">
    <property type="term" value="F:microtubule binding"/>
    <property type="evidence" value="ECO:0007669"/>
    <property type="project" value="InterPro"/>
</dbReference>
<evidence type="ECO:0000256" key="12">
    <source>
        <dbReference type="SAM" id="MobiDB-lite"/>
    </source>
</evidence>
<evidence type="ECO:0000256" key="10">
    <source>
        <dbReference type="RuleBase" id="RU000394"/>
    </source>
</evidence>
<dbReference type="PROSITE" id="PS50067">
    <property type="entry name" value="KINESIN_MOTOR_2"/>
    <property type="match status" value="1"/>
</dbReference>
<evidence type="ECO:0000256" key="7">
    <source>
        <dbReference type="ARBA" id="ARBA00023175"/>
    </source>
</evidence>
<evidence type="ECO:0000256" key="1">
    <source>
        <dbReference type="ARBA" id="ARBA00004245"/>
    </source>
</evidence>
<evidence type="ECO:0000256" key="4">
    <source>
        <dbReference type="ARBA" id="ARBA00022741"/>
    </source>
</evidence>
<feature type="coiled-coil region" evidence="11">
    <location>
        <begin position="476"/>
        <end position="539"/>
    </location>
</feature>
<dbReference type="PANTHER" id="PTHR47969:SF21">
    <property type="entry name" value="KINESIN-LIKE PROTEIN"/>
    <property type="match status" value="1"/>
</dbReference>
<feature type="binding site" evidence="9">
    <location>
        <begin position="114"/>
        <end position="121"/>
    </location>
    <ligand>
        <name>ATP</name>
        <dbReference type="ChEBI" id="CHEBI:30616"/>
    </ligand>
</feature>
<keyword evidence="5 9" id="KW-0067">ATP-binding</keyword>
<keyword evidence="8" id="KW-0206">Cytoskeleton</keyword>
<dbReference type="Pfam" id="PF00225">
    <property type="entry name" value="Kinesin"/>
    <property type="match status" value="1"/>
</dbReference>
<dbReference type="InterPro" id="IPR027417">
    <property type="entry name" value="P-loop_NTPase"/>
</dbReference>
<dbReference type="GO" id="GO:0003777">
    <property type="term" value="F:microtubule motor activity"/>
    <property type="evidence" value="ECO:0007669"/>
    <property type="project" value="InterPro"/>
</dbReference>
<dbReference type="Proteomes" id="UP000037460">
    <property type="component" value="Unassembled WGS sequence"/>
</dbReference>
<reference evidence="15" key="1">
    <citation type="journal article" date="2015" name="PLoS Genet.">
        <title>Genome Sequence and Transcriptome Analyses of Chrysochromulina tobin: Metabolic Tools for Enhanced Algal Fitness in the Prominent Order Prymnesiales (Haptophyceae).</title>
        <authorList>
            <person name="Hovde B.T."/>
            <person name="Deodato C.R."/>
            <person name="Hunsperger H.M."/>
            <person name="Ryken S.A."/>
            <person name="Yost W."/>
            <person name="Jha R.K."/>
            <person name="Patterson J."/>
            <person name="Monnat R.J. Jr."/>
            <person name="Barlow S.B."/>
            <person name="Starkenburg S.R."/>
            <person name="Cattolico R.A."/>
        </authorList>
    </citation>
    <scope>NUCLEOTIDE SEQUENCE</scope>
    <source>
        <strain evidence="15">CCMP291</strain>
    </source>
</reference>
<evidence type="ECO:0000313" key="14">
    <source>
        <dbReference type="EMBL" id="KOO22594.1"/>
    </source>
</evidence>
<dbReference type="EMBL" id="JWZX01003268">
    <property type="protein sequence ID" value="KOO22594.1"/>
    <property type="molecule type" value="Genomic_DNA"/>
</dbReference>
<evidence type="ECO:0000256" key="6">
    <source>
        <dbReference type="ARBA" id="ARBA00023054"/>
    </source>
</evidence>
<dbReference type="Gene3D" id="3.40.850.10">
    <property type="entry name" value="Kinesin motor domain"/>
    <property type="match status" value="1"/>
</dbReference>
<evidence type="ECO:0000256" key="5">
    <source>
        <dbReference type="ARBA" id="ARBA00022840"/>
    </source>
</evidence>
<keyword evidence="4 9" id="KW-0547">Nucleotide-binding</keyword>
<name>A0A0M0J7M3_9EUKA</name>
<evidence type="ECO:0000256" key="8">
    <source>
        <dbReference type="ARBA" id="ARBA00023212"/>
    </source>
</evidence>
<evidence type="ECO:0000256" key="11">
    <source>
        <dbReference type="SAM" id="Coils"/>
    </source>
</evidence>
<dbReference type="PRINTS" id="PR00380">
    <property type="entry name" value="KINESINHEAVY"/>
</dbReference>
<keyword evidence="15" id="KW-1185">Reference proteome</keyword>
<evidence type="ECO:0000256" key="9">
    <source>
        <dbReference type="PROSITE-ProRule" id="PRU00283"/>
    </source>
</evidence>
<evidence type="ECO:0000313" key="15">
    <source>
        <dbReference type="Proteomes" id="UP000037460"/>
    </source>
</evidence>
<keyword evidence="6 11" id="KW-0175">Coiled coil</keyword>
<dbReference type="GO" id="GO:0007018">
    <property type="term" value="P:microtubule-based movement"/>
    <property type="evidence" value="ECO:0007669"/>
    <property type="project" value="InterPro"/>
</dbReference>
<dbReference type="InterPro" id="IPR027640">
    <property type="entry name" value="Kinesin-like_fam"/>
</dbReference>
<sequence>MDELRAAAKAVAAVNDMRDPVYGGKKEESVRVCVRCRPLNSKERGDGRERIVHVDPKNGTCVVSPIGSNEPPKTFTFDQVYDESVTQEYIYMNTASRIVESVIDGFNGTIFAYGQTGTGKTFTMEGVNDPPELRGIIPRAFQQIFDLIAARGGQNTEFLVRASYLEIYNEEIRDLLSKNTANKLELKENPDAGVYVRDLTSYVVKSTRECDKLRDFGAKNRHVGATAMNQDSSRSHSIYTITVESCETREDGTSAIRMGKLNLVDLAGSERQSKTQASGDRLKEATKINLSLSALGNCISALVDGKSSHIPYRDSRLTRLLQDSLGGNTKTVMVANLGPADWNFDETMSTLRYANRAKDIKNKPKINEDPKDAMLREFQEEIARLKAALADAGGAPMEEYIDESGQKQLRPVVDKIIENVVEVEKEVEKIVEIEKVIEVEREVEVVREIEVERFVEVEKEVERIVTVEVDREVEVIKEVEVEVGVAHEEVERIKQELLTAHESDRAALREEMRRKEEQRDALTQQLADMKTQIRKDRDTQIKLAHRLKQLEAKLLVGGQSLLDRDDQLRQEQLRLDEEIEAKRREEEELQKKLELEEEVSLGQERQYKSLQEEVEDKTAKLKKLFAKFKQAQAEILELQQEYNREKEDILDTIRKLSKQQALKQLIMTSYIPLDQLSKIERCSEWDEANEGWRISRLQYAGNKMRAKRDAKGSAEAAAPDASPMRARSLGTANKGEAPPVPDVAKAMAAVYFSYEAEPAVA</sequence>
<organism evidence="14 15">
    <name type="scientific">Chrysochromulina tobinii</name>
    <dbReference type="NCBI Taxonomy" id="1460289"/>
    <lineage>
        <taxon>Eukaryota</taxon>
        <taxon>Haptista</taxon>
        <taxon>Haptophyta</taxon>
        <taxon>Prymnesiophyceae</taxon>
        <taxon>Prymnesiales</taxon>
        <taxon>Chrysochromulinaceae</taxon>
        <taxon>Chrysochromulina</taxon>
    </lineage>
</organism>
<keyword evidence="3 10" id="KW-0493">Microtubule</keyword>
<dbReference type="InterPro" id="IPR019821">
    <property type="entry name" value="Kinesin_motor_CS"/>
</dbReference>
<dbReference type="InterPro" id="IPR036961">
    <property type="entry name" value="Kinesin_motor_dom_sf"/>
</dbReference>
<evidence type="ECO:0000256" key="3">
    <source>
        <dbReference type="ARBA" id="ARBA00022701"/>
    </source>
</evidence>
<comment type="similarity">
    <text evidence="9 10">Belongs to the TRAFAC class myosin-kinesin ATPase superfamily. Kinesin family.</text>
</comment>
<keyword evidence="2" id="KW-0963">Cytoplasm</keyword>
<dbReference type="InterPro" id="IPR001752">
    <property type="entry name" value="Kinesin_motor_dom"/>
</dbReference>
<dbReference type="SMART" id="SM00129">
    <property type="entry name" value="KISc"/>
    <property type="match status" value="1"/>
</dbReference>
<dbReference type="SUPFAM" id="SSF52540">
    <property type="entry name" value="P-loop containing nucleoside triphosphate hydrolases"/>
    <property type="match status" value="1"/>
</dbReference>
<dbReference type="GO" id="GO:0005874">
    <property type="term" value="C:microtubule"/>
    <property type="evidence" value="ECO:0007669"/>
    <property type="project" value="UniProtKB-KW"/>
</dbReference>
<accession>A0A0M0J7M3</accession>
<comment type="subcellular location">
    <subcellularLocation>
        <location evidence="1">Cytoplasm</location>
        <location evidence="1">Cytoskeleton</location>
    </subcellularLocation>
</comment>
<protein>
    <recommendedName>
        <fullName evidence="10">Kinesin-like protein</fullName>
    </recommendedName>
</protein>
<evidence type="ECO:0000259" key="13">
    <source>
        <dbReference type="PROSITE" id="PS50067"/>
    </source>
</evidence>
<dbReference type="PROSITE" id="PS00411">
    <property type="entry name" value="KINESIN_MOTOR_1"/>
    <property type="match status" value="1"/>
</dbReference>
<evidence type="ECO:0000256" key="2">
    <source>
        <dbReference type="ARBA" id="ARBA00022490"/>
    </source>
</evidence>
<proteinExistence type="inferred from homology"/>
<feature type="region of interest" description="Disordered" evidence="12">
    <location>
        <begin position="708"/>
        <end position="739"/>
    </location>
</feature>
<feature type="coiled-coil region" evidence="11">
    <location>
        <begin position="565"/>
        <end position="659"/>
    </location>
</feature>
<dbReference type="GO" id="GO:0005524">
    <property type="term" value="F:ATP binding"/>
    <property type="evidence" value="ECO:0007669"/>
    <property type="project" value="UniProtKB-UniRule"/>
</dbReference>
<dbReference type="FunFam" id="3.40.850.10:FF:000029">
    <property type="entry name" value="Kinesin-like protein KIF17"/>
    <property type="match status" value="1"/>
</dbReference>
<dbReference type="AlphaFoldDB" id="A0A0M0J7M3"/>
<dbReference type="PANTHER" id="PTHR47969">
    <property type="entry name" value="CHROMOSOME-ASSOCIATED KINESIN KIF4A-RELATED"/>
    <property type="match status" value="1"/>
</dbReference>